<reference evidence="10" key="1">
    <citation type="journal article" date="2019" name="Curr. Biol.">
        <title>Genome Sequence of Striga asiatica Provides Insight into the Evolution of Plant Parasitism.</title>
        <authorList>
            <person name="Yoshida S."/>
            <person name="Kim S."/>
            <person name="Wafula E.K."/>
            <person name="Tanskanen J."/>
            <person name="Kim Y.M."/>
            <person name="Honaas L."/>
            <person name="Yang Z."/>
            <person name="Spallek T."/>
            <person name="Conn C.E."/>
            <person name="Ichihashi Y."/>
            <person name="Cheong K."/>
            <person name="Cui S."/>
            <person name="Der J.P."/>
            <person name="Gundlach H."/>
            <person name="Jiao Y."/>
            <person name="Hori C."/>
            <person name="Ishida J.K."/>
            <person name="Kasahara H."/>
            <person name="Kiba T."/>
            <person name="Kim M.S."/>
            <person name="Koo N."/>
            <person name="Laohavisit A."/>
            <person name="Lee Y.H."/>
            <person name="Lumba S."/>
            <person name="McCourt P."/>
            <person name="Mortimer J.C."/>
            <person name="Mutuku J.M."/>
            <person name="Nomura T."/>
            <person name="Sasaki-Sekimoto Y."/>
            <person name="Seto Y."/>
            <person name="Wang Y."/>
            <person name="Wakatake T."/>
            <person name="Sakakibara H."/>
            <person name="Demura T."/>
            <person name="Yamaguchi S."/>
            <person name="Yoneyama K."/>
            <person name="Manabe R.I."/>
            <person name="Nelson D.C."/>
            <person name="Schulman A.H."/>
            <person name="Timko M.P."/>
            <person name="dePamphilis C.W."/>
            <person name="Choi D."/>
            <person name="Shirasu K."/>
        </authorList>
    </citation>
    <scope>NUCLEOTIDE SEQUENCE [LARGE SCALE GENOMIC DNA]</scope>
    <source>
        <strain evidence="10">cv. UVA1</strain>
    </source>
</reference>
<evidence type="ECO:0000313" key="10">
    <source>
        <dbReference type="Proteomes" id="UP000325081"/>
    </source>
</evidence>
<dbReference type="Proteomes" id="UP000325081">
    <property type="component" value="Unassembled WGS sequence"/>
</dbReference>
<evidence type="ECO:0000256" key="7">
    <source>
        <dbReference type="SAM" id="MobiDB-lite"/>
    </source>
</evidence>
<dbReference type="SUPFAM" id="SSF140996">
    <property type="entry name" value="Hermes dimerisation domain"/>
    <property type="match status" value="1"/>
</dbReference>
<evidence type="ECO:0000256" key="2">
    <source>
        <dbReference type="ARBA" id="ARBA00022771"/>
    </source>
</evidence>
<dbReference type="PANTHER" id="PTHR46481">
    <property type="entry name" value="ZINC FINGER BED DOMAIN-CONTAINING PROTEIN 4"/>
    <property type="match status" value="1"/>
</dbReference>
<evidence type="ECO:0000256" key="4">
    <source>
        <dbReference type="ARBA" id="ARBA00023015"/>
    </source>
</evidence>
<dbReference type="EMBL" id="BKCP01000002">
    <property type="protein sequence ID" value="GER25105.1"/>
    <property type="molecule type" value="Genomic_DNA"/>
</dbReference>
<name>A0A5A7NX81_STRAF</name>
<evidence type="ECO:0000313" key="9">
    <source>
        <dbReference type="EMBL" id="GER25105.1"/>
    </source>
</evidence>
<accession>A0A5A7NX81</accession>
<keyword evidence="3" id="KW-0862">Zinc</keyword>
<comment type="caution">
    <text evidence="9">The sequence shown here is derived from an EMBL/GenBank/DDBJ whole genome shotgun (WGS) entry which is preliminary data.</text>
</comment>
<dbReference type="AlphaFoldDB" id="A0A5A7NX81"/>
<organism evidence="9 10">
    <name type="scientific">Striga asiatica</name>
    <name type="common">Asiatic witchweed</name>
    <name type="synonym">Buchnera asiatica</name>
    <dbReference type="NCBI Taxonomy" id="4170"/>
    <lineage>
        <taxon>Eukaryota</taxon>
        <taxon>Viridiplantae</taxon>
        <taxon>Streptophyta</taxon>
        <taxon>Embryophyta</taxon>
        <taxon>Tracheophyta</taxon>
        <taxon>Spermatophyta</taxon>
        <taxon>Magnoliopsida</taxon>
        <taxon>eudicotyledons</taxon>
        <taxon>Gunneridae</taxon>
        <taxon>Pentapetalae</taxon>
        <taxon>asterids</taxon>
        <taxon>lamiids</taxon>
        <taxon>Lamiales</taxon>
        <taxon>Orobanchaceae</taxon>
        <taxon>Buchnereae</taxon>
        <taxon>Striga</taxon>
    </lineage>
</organism>
<feature type="region of interest" description="Disordered" evidence="7">
    <location>
        <begin position="1"/>
        <end position="49"/>
    </location>
</feature>
<evidence type="ECO:0000256" key="3">
    <source>
        <dbReference type="ARBA" id="ARBA00022833"/>
    </source>
</evidence>
<dbReference type="PANTHER" id="PTHR46481:SF7">
    <property type="entry name" value="ZINC FINGER BED DOMAIN-CONTAINING PROTEIN RICESLEEPER 2-LIKE"/>
    <property type="match status" value="1"/>
</dbReference>
<dbReference type="SMART" id="SM00614">
    <property type="entry name" value="ZnF_BED"/>
    <property type="match status" value="1"/>
</dbReference>
<dbReference type="SUPFAM" id="SSF53098">
    <property type="entry name" value="Ribonuclease H-like"/>
    <property type="match status" value="1"/>
</dbReference>
<keyword evidence="1" id="KW-0479">Metal-binding</keyword>
<evidence type="ECO:0000259" key="8">
    <source>
        <dbReference type="PROSITE" id="PS50808"/>
    </source>
</evidence>
<dbReference type="GO" id="GO:0003677">
    <property type="term" value="F:DNA binding"/>
    <property type="evidence" value="ECO:0007669"/>
    <property type="project" value="InterPro"/>
</dbReference>
<keyword evidence="5" id="KW-0804">Transcription</keyword>
<dbReference type="InterPro" id="IPR012337">
    <property type="entry name" value="RNaseH-like_sf"/>
</dbReference>
<protein>
    <submittedName>
        <fullName evidence="9">HAT family dimerisation domain containing protein</fullName>
    </submittedName>
</protein>
<feature type="domain" description="BED-type" evidence="8">
    <location>
        <begin position="52"/>
        <end position="110"/>
    </location>
</feature>
<dbReference type="InterPro" id="IPR052035">
    <property type="entry name" value="ZnF_BED_domain_contain"/>
</dbReference>
<keyword evidence="10" id="KW-1185">Reference proteome</keyword>
<proteinExistence type="predicted"/>
<evidence type="ECO:0000256" key="5">
    <source>
        <dbReference type="ARBA" id="ARBA00023163"/>
    </source>
</evidence>
<gene>
    <name evidence="9" type="ORF">STAS_00671</name>
</gene>
<evidence type="ECO:0000256" key="1">
    <source>
        <dbReference type="ARBA" id="ARBA00022723"/>
    </source>
</evidence>
<dbReference type="OrthoDB" id="1741548at2759"/>
<keyword evidence="4" id="KW-0805">Transcription regulation</keyword>
<dbReference type="PROSITE" id="PS50808">
    <property type="entry name" value="ZF_BED"/>
    <property type="match status" value="1"/>
</dbReference>
<sequence>MADDSPTGGPPSTNASSAASQTSKLKRSRPESSSAAADATVGTGIAGDGKNTRRSIVWHHFTQIVVEGISRAEYNHCHKTYKCNTRRNGTSVLLHHMSVCKAHPNVTEKKQSKLNLQSIAEGDEMVGSLTSWKFDQEAIKSKLARMVIIDELPFLFVEGDGFKNFMSASYIHMRCIAHIINLVMVGGINEIKYSLKKIRHAVRFVKQSSARLAKFRECCNDEGIVSKILLCLDVSTRWNSTYLMLNVAQV</sequence>
<dbReference type="InterPro" id="IPR003656">
    <property type="entry name" value="Znf_BED"/>
</dbReference>
<dbReference type="GO" id="GO:0005634">
    <property type="term" value="C:nucleus"/>
    <property type="evidence" value="ECO:0007669"/>
    <property type="project" value="UniProtKB-SubCell"/>
</dbReference>
<keyword evidence="2 6" id="KW-0863">Zinc-finger</keyword>
<evidence type="ECO:0000256" key="6">
    <source>
        <dbReference type="PROSITE-ProRule" id="PRU00027"/>
    </source>
</evidence>
<dbReference type="GO" id="GO:0008270">
    <property type="term" value="F:zinc ion binding"/>
    <property type="evidence" value="ECO:0007669"/>
    <property type="project" value="UniProtKB-KW"/>
</dbReference>